<feature type="non-terminal residue" evidence="2">
    <location>
        <position position="1"/>
    </location>
</feature>
<dbReference type="PROSITE" id="PS51257">
    <property type="entry name" value="PROKAR_LIPOPROTEIN"/>
    <property type="match status" value="1"/>
</dbReference>
<dbReference type="PANTHER" id="PTHR33223:SF10">
    <property type="entry name" value="AMINOTRANSFERASE-LIKE PLANT MOBILE DOMAIN-CONTAINING PROTEIN"/>
    <property type="match status" value="1"/>
</dbReference>
<accession>A0A371I336</accession>
<evidence type="ECO:0000313" key="3">
    <source>
        <dbReference type="Proteomes" id="UP000257109"/>
    </source>
</evidence>
<feature type="chain" id="PRO_5017042469" description="Retrotransposon gag domain-containing protein" evidence="1">
    <location>
        <begin position="22"/>
        <end position="196"/>
    </location>
</feature>
<name>A0A371I336_MUCPR</name>
<evidence type="ECO:0000313" key="2">
    <source>
        <dbReference type="EMBL" id="RDY09438.1"/>
    </source>
</evidence>
<keyword evidence="1" id="KW-0732">Signal</keyword>
<comment type="caution">
    <text evidence="2">The sequence shown here is derived from an EMBL/GenBank/DDBJ whole genome shotgun (WGS) entry which is preliminary data.</text>
</comment>
<sequence length="196" mass="23050">MRWFLGLPPCFITSCADLATAFESQFVANKTKRLEVIELFDIKQPKMKMLEQYLVWFNTALVQVDDPNQNDSLALSRPASMTEIRARDEKHVEAEEDKEDQCPRVPDRPQTSRAHILKEVYHLKLLNISPPTQRHLGPSLDEWCEFYKDRDHSTKDCRVLKSQIEKLIHDGYLRHFIKKSENERRTTGELPKRDRS</sequence>
<reference evidence="2" key="1">
    <citation type="submission" date="2018-05" db="EMBL/GenBank/DDBJ databases">
        <title>Draft genome of Mucuna pruriens seed.</title>
        <authorList>
            <person name="Nnadi N.E."/>
            <person name="Vos R."/>
            <person name="Hasami M.H."/>
            <person name="Devisetty U.K."/>
            <person name="Aguiy J.C."/>
        </authorList>
    </citation>
    <scope>NUCLEOTIDE SEQUENCE [LARGE SCALE GENOMIC DNA]</scope>
    <source>
        <strain evidence="2">JCA_2017</strain>
    </source>
</reference>
<dbReference type="Proteomes" id="UP000257109">
    <property type="component" value="Unassembled WGS sequence"/>
</dbReference>
<protein>
    <recommendedName>
        <fullName evidence="4">Retrotransposon gag domain-containing protein</fullName>
    </recommendedName>
</protein>
<dbReference type="AlphaFoldDB" id="A0A371I336"/>
<dbReference type="EMBL" id="QJKJ01001050">
    <property type="protein sequence ID" value="RDY09438.1"/>
    <property type="molecule type" value="Genomic_DNA"/>
</dbReference>
<dbReference type="OrthoDB" id="1740536at2759"/>
<organism evidence="2 3">
    <name type="scientific">Mucuna pruriens</name>
    <name type="common">Velvet bean</name>
    <name type="synonym">Dolichos pruriens</name>
    <dbReference type="NCBI Taxonomy" id="157652"/>
    <lineage>
        <taxon>Eukaryota</taxon>
        <taxon>Viridiplantae</taxon>
        <taxon>Streptophyta</taxon>
        <taxon>Embryophyta</taxon>
        <taxon>Tracheophyta</taxon>
        <taxon>Spermatophyta</taxon>
        <taxon>Magnoliopsida</taxon>
        <taxon>eudicotyledons</taxon>
        <taxon>Gunneridae</taxon>
        <taxon>Pentapetalae</taxon>
        <taxon>rosids</taxon>
        <taxon>fabids</taxon>
        <taxon>Fabales</taxon>
        <taxon>Fabaceae</taxon>
        <taxon>Papilionoideae</taxon>
        <taxon>50 kb inversion clade</taxon>
        <taxon>NPAAA clade</taxon>
        <taxon>indigoferoid/millettioid clade</taxon>
        <taxon>Phaseoleae</taxon>
        <taxon>Mucuna</taxon>
    </lineage>
</organism>
<evidence type="ECO:0000256" key="1">
    <source>
        <dbReference type="SAM" id="SignalP"/>
    </source>
</evidence>
<proteinExistence type="predicted"/>
<keyword evidence="3" id="KW-1185">Reference proteome</keyword>
<dbReference type="PANTHER" id="PTHR33223">
    <property type="entry name" value="CCHC-TYPE DOMAIN-CONTAINING PROTEIN"/>
    <property type="match status" value="1"/>
</dbReference>
<gene>
    <name evidence="2" type="ORF">CR513_06187</name>
</gene>
<feature type="signal peptide" evidence="1">
    <location>
        <begin position="1"/>
        <end position="21"/>
    </location>
</feature>
<evidence type="ECO:0008006" key="4">
    <source>
        <dbReference type="Google" id="ProtNLM"/>
    </source>
</evidence>